<protein>
    <submittedName>
        <fullName evidence="2">Methyltransferase domain-containing protein</fullName>
    </submittedName>
</protein>
<dbReference type="AlphaFoldDB" id="A0A3A8N090"/>
<evidence type="ECO:0000313" key="3">
    <source>
        <dbReference type="Proteomes" id="UP000273405"/>
    </source>
</evidence>
<dbReference type="CDD" id="cd02440">
    <property type="entry name" value="AdoMet_MTases"/>
    <property type="match status" value="1"/>
</dbReference>
<organism evidence="2 3">
    <name type="scientific">Corallococcus sicarius</name>
    <dbReference type="NCBI Taxonomy" id="2316726"/>
    <lineage>
        <taxon>Bacteria</taxon>
        <taxon>Pseudomonadati</taxon>
        <taxon>Myxococcota</taxon>
        <taxon>Myxococcia</taxon>
        <taxon>Myxococcales</taxon>
        <taxon>Cystobacterineae</taxon>
        <taxon>Myxococcaceae</taxon>
        <taxon>Corallococcus</taxon>
    </lineage>
</organism>
<evidence type="ECO:0000313" key="2">
    <source>
        <dbReference type="EMBL" id="RKH36990.1"/>
    </source>
</evidence>
<dbReference type="InterPro" id="IPR050447">
    <property type="entry name" value="Erg6_SMT_methyltransf"/>
</dbReference>
<keyword evidence="3" id="KW-1185">Reference proteome</keyword>
<dbReference type="Gene3D" id="3.40.50.150">
    <property type="entry name" value="Vaccinia Virus protein VP39"/>
    <property type="match status" value="1"/>
</dbReference>
<keyword evidence="2" id="KW-0489">Methyltransferase</keyword>
<dbReference type="OrthoDB" id="9769602at2"/>
<dbReference type="PANTHER" id="PTHR44068:SF11">
    <property type="entry name" value="GERANYL DIPHOSPHATE 2-C-METHYLTRANSFERASE"/>
    <property type="match status" value="1"/>
</dbReference>
<accession>A0A3A8N090</accession>
<reference evidence="3" key="1">
    <citation type="submission" date="2018-09" db="EMBL/GenBank/DDBJ databases">
        <authorList>
            <person name="Livingstone P.G."/>
            <person name="Whitworth D.E."/>
        </authorList>
    </citation>
    <scope>NUCLEOTIDE SEQUENCE [LARGE SCALE GENOMIC DNA]</scope>
    <source>
        <strain evidence="3">CA040B</strain>
    </source>
</reference>
<dbReference type="GO" id="GO:0032259">
    <property type="term" value="P:methylation"/>
    <property type="evidence" value="ECO:0007669"/>
    <property type="project" value="UniProtKB-KW"/>
</dbReference>
<dbReference type="InterPro" id="IPR029063">
    <property type="entry name" value="SAM-dependent_MTases_sf"/>
</dbReference>
<dbReference type="EMBL" id="RAWG01000267">
    <property type="protein sequence ID" value="RKH36990.1"/>
    <property type="molecule type" value="Genomic_DNA"/>
</dbReference>
<name>A0A3A8N090_9BACT</name>
<dbReference type="GO" id="GO:0008168">
    <property type="term" value="F:methyltransferase activity"/>
    <property type="evidence" value="ECO:0007669"/>
    <property type="project" value="UniProtKB-KW"/>
</dbReference>
<comment type="caution">
    <text evidence="2">The sequence shown here is derived from an EMBL/GenBank/DDBJ whole genome shotgun (WGS) entry which is preliminary data.</text>
</comment>
<dbReference type="PANTHER" id="PTHR44068">
    <property type="entry name" value="ZGC:194242"/>
    <property type="match status" value="1"/>
</dbReference>
<feature type="domain" description="Methyltransferase" evidence="1">
    <location>
        <begin position="91"/>
        <end position="184"/>
    </location>
</feature>
<dbReference type="Pfam" id="PF13649">
    <property type="entry name" value="Methyltransf_25"/>
    <property type="match status" value="1"/>
</dbReference>
<dbReference type="RefSeq" id="WP_120628885.1">
    <property type="nucleotide sequence ID" value="NZ_RAWG01000267.1"/>
</dbReference>
<proteinExistence type="predicted"/>
<dbReference type="Proteomes" id="UP000273405">
    <property type="component" value="Unassembled WGS sequence"/>
</dbReference>
<keyword evidence="2" id="KW-0808">Transferase</keyword>
<dbReference type="InterPro" id="IPR041698">
    <property type="entry name" value="Methyltransf_25"/>
</dbReference>
<sequence length="300" mass="32555">MNAISALHEPHTAPGEPRLSDVLAYHEALAERGLARYGPGPRVHCHTGLVDGLPLPGLPAPELRKRLKDSQETLLAELARAMGTFPDGGDVMEVGTGLGGGALYWAQEHRAKVTSLLSVPAHVEQVLRYAREAGVEGRIHPRLCSAEDMRGLGCFDAIIAVENACAVPRADWLRGARTWLKPGGLLAIADCFWVRPGSVHPSGDTWRTHLGSVSGFLAAAREAGLELEVHDDVSARAVGFWTLTAELLVHEHMSRATDARGLRAALNAVRMEAKREHLWLQQGLLDGGLEYALLVLRRER</sequence>
<gene>
    <name evidence="2" type="ORF">D7X12_31160</name>
</gene>
<evidence type="ECO:0000259" key="1">
    <source>
        <dbReference type="Pfam" id="PF13649"/>
    </source>
</evidence>
<dbReference type="SUPFAM" id="SSF53335">
    <property type="entry name" value="S-adenosyl-L-methionine-dependent methyltransferases"/>
    <property type="match status" value="1"/>
</dbReference>